<dbReference type="RefSeq" id="WP_349282929.1">
    <property type="nucleotide sequence ID" value="NZ_CBCSCU010000080.1"/>
</dbReference>
<geneLocation type="plasmid" evidence="3">
    <name>p3</name>
</geneLocation>
<dbReference type="SUPFAM" id="SSF110849">
    <property type="entry name" value="ParB/Sulfiredoxin"/>
    <property type="match status" value="1"/>
</dbReference>
<protein>
    <submittedName>
        <fullName evidence="3">ParB/RepB/Spo0J family partition protein</fullName>
    </submittedName>
</protein>
<comment type="similarity">
    <text evidence="1">Belongs to the ParB family.</text>
</comment>
<evidence type="ECO:0000256" key="1">
    <source>
        <dbReference type="ARBA" id="ARBA00006295"/>
    </source>
</evidence>
<dbReference type="InterPro" id="IPR037972">
    <property type="entry name" value="RepB_N"/>
</dbReference>
<dbReference type="NCBIfam" id="TIGR00180">
    <property type="entry name" value="parB_part"/>
    <property type="match status" value="1"/>
</dbReference>
<dbReference type="GO" id="GO:0005694">
    <property type="term" value="C:chromosome"/>
    <property type="evidence" value="ECO:0007669"/>
    <property type="project" value="TreeGrafter"/>
</dbReference>
<dbReference type="GO" id="GO:0007059">
    <property type="term" value="P:chromosome segregation"/>
    <property type="evidence" value="ECO:0007669"/>
    <property type="project" value="TreeGrafter"/>
</dbReference>
<dbReference type="EMBL" id="CP157678">
    <property type="protein sequence ID" value="XBP73019.1"/>
    <property type="molecule type" value="Genomic_DNA"/>
</dbReference>
<dbReference type="PANTHER" id="PTHR33375">
    <property type="entry name" value="CHROMOSOME-PARTITIONING PROTEIN PARB-RELATED"/>
    <property type="match status" value="1"/>
</dbReference>
<dbReference type="Gene3D" id="1.10.10.2830">
    <property type="match status" value="1"/>
</dbReference>
<organism evidence="3">
    <name type="scientific">Polaromonas hydrogenivorans</name>
    <dbReference type="NCBI Taxonomy" id="335476"/>
    <lineage>
        <taxon>Bacteria</taxon>
        <taxon>Pseudomonadati</taxon>
        <taxon>Pseudomonadota</taxon>
        <taxon>Betaproteobacteria</taxon>
        <taxon>Burkholderiales</taxon>
        <taxon>Comamonadaceae</taxon>
        <taxon>Polaromonas</taxon>
    </lineage>
</organism>
<feature type="domain" description="ParB-like N-terminal" evidence="2">
    <location>
        <begin position="69"/>
        <end position="190"/>
    </location>
</feature>
<keyword evidence="3" id="KW-0614">Plasmid</keyword>
<name>A0AAU7LZA1_9BURK</name>
<dbReference type="Gene3D" id="3.90.1530.30">
    <property type="match status" value="1"/>
</dbReference>
<dbReference type="SMART" id="SM00470">
    <property type="entry name" value="ParB"/>
    <property type="match status" value="1"/>
</dbReference>
<dbReference type="GO" id="GO:0003677">
    <property type="term" value="F:DNA binding"/>
    <property type="evidence" value="ECO:0007669"/>
    <property type="project" value="InterPro"/>
</dbReference>
<dbReference type="InterPro" id="IPR036086">
    <property type="entry name" value="ParB/Sulfiredoxin_sf"/>
</dbReference>
<dbReference type="InterPro" id="IPR004437">
    <property type="entry name" value="ParB/RepB/Spo0J"/>
</dbReference>
<evidence type="ECO:0000259" key="2">
    <source>
        <dbReference type="SMART" id="SM00470"/>
    </source>
</evidence>
<gene>
    <name evidence="3" type="ORF">ABLV49_23845</name>
</gene>
<evidence type="ECO:0000313" key="3">
    <source>
        <dbReference type="EMBL" id="XBP73019.1"/>
    </source>
</evidence>
<reference evidence="3" key="1">
    <citation type="submission" date="2024-05" db="EMBL/GenBank/DDBJ databases">
        <authorList>
            <person name="Bunk B."/>
            <person name="Swiderski J."/>
            <person name="Sproer C."/>
            <person name="Thiel V."/>
        </authorList>
    </citation>
    <scope>NUCLEOTIDE SEQUENCE</scope>
    <source>
        <strain evidence="3">DSM 17735</strain>
        <plasmid evidence="3">p3</plasmid>
    </source>
</reference>
<dbReference type="SUPFAM" id="SSF109709">
    <property type="entry name" value="KorB DNA-binding domain-like"/>
    <property type="match status" value="1"/>
</dbReference>
<dbReference type="AlphaFoldDB" id="A0AAU7LZA1"/>
<proteinExistence type="inferred from homology"/>
<dbReference type="PANTHER" id="PTHR33375:SF1">
    <property type="entry name" value="CHROMOSOME-PARTITIONING PROTEIN PARB-RELATED"/>
    <property type="match status" value="1"/>
</dbReference>
<dbReference type="CDD" id="cd16405">
    <property type="entry name" value="RepB_like_N"/>
    <property type="match status" value="1"/>
</dbReference>
<sequence length="375" mass="42131">MARKLFEKGDSITLPAGIGAMPVQTSNVSRPRTAIGGMAQFVVDESKVRLELESLRAEYVKHEGAKPARLLDPRKIKPSQWANRHEDSFRSEEFINLRAEIENAGGNVQAIKVRPLLADTIEQDRRKVAEQLAKTLEKGGVEPFNPPYEYEIVFGHRRHRACLDLGIPVLALIEETTEQELFVDMDRENRLRADLSPWEQGMMYAKALDRGLFSSNARLASAVGRDTGVIGKALALARLPSSVVEAFPTPLDIQYRWAKPLTDRLLADPEAVTHRARDLKGSKKKFSAKEVFELLTSERAIYSDEKKPLDSEAERRFTEARELPGKISIGHRGKNMATLSTDSKGRAMVRFKAVMTSSNREALVKLIQEFLDRQP</sequence>
<dbReference type="InterPro" id="IPR003115">
    <property type="entry name" value="ParB_N"/>
</dbReference>
<dbReference type="InterPro" id="IPR050336">
    <property type="entry name" value="Chromosome_partition/occlusion"/>
</dbReference>
<accession>A0AAU7LZA1</accession>